<dbReference type="Proteomes" id="UP000806378">
    <property type="component" value="Unassembled WGS sequence"/>
</dbReference>
<dbReference type="OrthoDB" id="3935064at2759"/>
<evidence type="ECO:0000256" key="1">
    <source>
        <dbReference type="SAM" id="SignalP"/>
    </source>
</evidence>
<feature type="chain" id="PRO_5036435025" description="Antifreeze protein" evidence="1">
    <location>
        <begin position="20"/>
        <end position="113"/>
    </location>
</feature>
<dbReference type="AlphaFoldDB" id="A0A8T0CFU9"/>
<sequence>MKFTYLTMAFASLVTFAAANSCSDGINVCCGSASVSCSGSYCKACCGSTCGCFKSTSNGCNTQTTPCVNPSKPDFAPTNGECVAPKSTRASETTTQVCDSITSGFLRELLGCS</sequence>
<evidence type="ECO:0000313" key="2">
    <source>
        <dbReference type="EMBL" id="KAF7846293.1"/>
    </source>
</evidence>
<gene>
    <name evidence="2" type="ORF">BT93_L4657</name>
</gene>
<comment type="caution">
    <text evidence="2">The sequence shown here is derived from an EMBL/GenBank/DDBJ whole genome shotgun (WGS) entry which is preliminary data.</text>
</comment>
<evidence type="ECO:0008006" key="4">
    <source>
        <dbReference type="Google" id="ProtNLM"/>
    </source>
</evidence>
<keyword evidence="3" id="KW-1185">Reference proteome</keyword>
<feature type="signal peptide" evidence="1">
    <location>
        <begin position="1"/>
        <end position="19"/>
    </location>
</feature>
<organism evidence="2 3">
    <name type="scientific">Corymbia citriodora subsp. variegata</name>
    <dbReference type="NCBI Taxonomy" id="360336"/>
    <lineage>
        <taxon>Eukaryota</taxon>
        <taxon>Viridiplantae</taxon>
        <taxon>Streptophyta</taxon>
        <taxon>Embryophyta</taxon>
        <taxon>Tracheophyta</taxon>
        <taxon>Spermatophyta</taxon>
        <taxon>Magnoliopsida</taxon>
        <taxon>eudicotyledons</taxon>
        <taxon>Gunneridae</taxon>
        <taxon>Pentapetalae</taxon>
        <taxon>rosids</taxon>
        <taxon>malvids</taxon>
        <taxon>Myrtales</taxon>
        <taxon>Myrtaceae</taxon>
        <taxon>Myrtoideae</taxon>
        <taxon>Eucalypteae</taxon>
        <taxon>Corymbia</taxon>
    </lineage>
</organism>
<proteinExistence type="predicted"/>
<dbReference type="Gramene" id="rna-gnl|WGS:JABURB|Cocit.L4657.2">
    <property type="protein sequence ID" value="cds-KAF7846293.1"/>
    <property type="gene ID" value="gene-BT93_L4657"/>
</dbReference>
<keyword evidence="1" id="KW-0732">Signal</keyword>
<protein>
    <recommendedName>
        <fullName evidence="4">Antifreeze protein</fullName>
    </recommendedName>
</protein>
<reference evidence="2" key="1">
    <citation type="submission" date="2020-05" db="EMBL/GenBank/DDBJ databases">
        <title>WGS assembly of Corymbia citriodora subspecies variegata.</title>
        <authorList>
            <person name="Barry K."/>
            <person name="Hundley H."/>
            <person name="Shu S."/>
            <person name="Jenkins J."/>
            <person name="Grimwood J."/>
            <person name="Baten A."/>
        </authorList>
    </citation>
    <scope>NUCLEOTIDE SEQUENCE</scope>
    <source>
        <strain evidence="2">CV2-018</strain>
    </source>
</reference>
<dbReference type="Gramene" id="rna-gnl|WGS:JABURB|Cocit.L4657.1">
    <property type="protein sequence ID" value="cds-KAF7846294.1"/>
    <property type="gene ID" value="gene-BT93_L4657"/>
</dbReference>
<dbReference type="EMBL" id="MU093856">
    <property type="protein sequence ID" value="KAF7846294.1"/>
    <property type="molecule type" value="Genomic_DNA"/>
</dbReference>
<accession>A0A8T0CFU9</accession>
<dbReference type="EMBL" id="MU093856">
    <property type="protein sequence ID" value="KAF7846293.1"/>
    <property type="molecule type" value="Genomic_DNA"/>
</dbReference>
<name>A0A8T0CFU9_CORYI</name>
<evidence type="ECO:0000313" key="3">
    <source>
        <dbReference type="Proteomes" id="UP000806378"/>
    </source>
</evidence>